<keyword evidence="1" id="KW-0472">Membrane</keyword>
<accession>A0AA39TC42</accession>
<protein>
    <submittedName>
        <fullName evidence="2">Uncharacterized protein</fullName>
    </submittedName>
</protein>
<proteinExistence type="predicted"/>
<keyword evidence="1" id="KW-1133">Transmembrane helix</keyword>
<evidence type="ECO:0000313" key="2">
    <source>
        <dbReference type="EMBL" id="KAK0479291.1"/>
    </source>
</evidence>
<name>A0AA39TC42_9AGAR</name>
<sequence>MPTLHSVPAEDQSSDINKILGPLLIGCFLNLTLYIVLCNQVYIYYLTFPKDRLVSKCTVSLSAPIIYEDVQHEQGCRPSLRLLL</sequence>
<dbReference type="Proteomes" id="UP001175227">
    <property type="component" value="Unassembled WGS sequence"/>
</dbReference>
<gene>
    <name evidence="2" type="ORF">IW261DRAFT_1564670</name>
</gene>
<organism evidence="2 3">
    <name type="scientific">Armillaria novae-zelandiae</name>
    <dbReference type="NCBI Taxonomy" id="153914"/>
    <lineage>
        <taxon>Eukaryota</taxon>
        <taxon>Fungi</taxon>
        <taxon>Dikarya</taxon>
        <taxon>Basidiomycota</taxon>
        <taxon>Agaricomycotina</taxon>
        <taxon>Agaricomycetes</taxon>
        <taxon>Agaricomycetidae</taxon>
        <taxon>Agaricales</taxon>
        <taxon>Marasmiineae</taxon>
        <taxon>Physalacriaceae</taxon>
        <taxon>Armillaria</taxon>
    </lineage>
</organism>
<dbReference type="EMBL" id="JAUEPR010000012">
    <property type="protein sequence ID" value="KAK0479291.1"/>
    <property type="molecule type" value="Genomic_DNA"/>
</dbReference>
<dbReference type="AlphaFoldDB" id="A0AA39TC42"/>
<feature type="transmembrane region" description="Helical" evidence="1">
    <location>
        <begin position="20"/>
        <end position="46"/>
    </location>
</feature>
<reference evidence="2" key="1">
    <citation type="submission" date="2023-06" db="EMBL/GenBank/DDBJ databases">
        <authorList>
            <consortium name="Lawrence Berkeley National Laboratory"/>
            <person name="Ahrendt S."/>
            <person name="Sahu N."/>
            <person name="Indic B."/>
            <person name="Wong-Bajracharya J."/>
            <person name="Merenyi Z."/>
            <person name="Ke H.-M."/>
            <person name="Monk M."/>
            <person name="Kocsube S."/>
            <person name="Drula E."/>
            <person name="Lipzen A."/>
            <person name="Balint B."/>
            <person name="Henrissat B."/>
            <person name="Andreopoulos B."/>
            <person name="Martin F.M."/>
            <person name="Harder C.B."/>
            <person name="Rigling D."/>
            <person name="Ford K.L."/>
            <person name="Foster G.D."/>
            <person name="Pangilinan J."/>
            <person name="Papanicolaou A."/>
            <person name="Barry K."/>
            <person name="LaButti K."/>
            <person name="Viragh M."/>
            <person name="Koriabine M."/>
            <person name="Yan M."/>
            <person name="Riley R."/>
            <person name="Champramary S."/>
            <person name="Plett K.L."/>
            <person name="Tsai I.J."/>
            <person name="Slot J."/>
            <person name="Sipos G."/>
            <person name="Plett J."/>
            <person name="Nagy L.G."/>
            <person name="Grigoriev I.V."/>
        </authorList>
    </citation>
    <scope>NUCLEOTIDE SEQUENCE</scope>
    <source>
        <strain evidence="2">ICMP 16352</strain>
    </source>
</reference>
<evidence type="ECO:0000313" key="3">
    <source>
        <dbReference type="Proteomes" id="UP001175227"/>
    </source>
</evidence>
<keyword evidence="1" id="KW-0812">Transmembrane</keyword>
<evidence type="ECO:0000256" key="1">
    <source>
        <dbReference type="SAM" id="Phobius"/>
    </source>
</evidence>
<comment type="caution">
    <text evidence="2">The sequence shown here is derived from an EMBL/GenBank/DDBJ whole genome shotgun (WGS) entry which is preliminary data.</text>
</comment>
<keyword evidence="3" id="KW-1185">Reference proteome</keyword>